<gene>
    <name evidence="9" type="ORF">HW554_13160</name>
</gene>
<evidence type="ECO:0000256" key="5">
    <source>
        <dbReference type="ARBA" id="ARBA00022989"/>
    </source>
</evidence>
<feature type="transmembrane region" description="Helical" evidence="7">
    <location>
        <begin position="178"/>
        <end position="199"/>
    </location>
</feature>
<keyword evidence="2" id="KW-1003">Cell membrane</keyword>
<keyword evidence="3 7" id="KW-0812">Transmembrane</keyword>
<evidence type="ECO:0000256" key="4">
    <source>
        <dbReference type="ARBA" id="ARBA00022801"/>
    </source>
</evidence>
<keyword evidence="6 7" id="KW-0472">Membrane</keyword>
<dbReference type="PANTHER" id="PTHR14969">
    <property type="entry name" value="SPHINGOSINE-1-PHOSPHATE PHOSPHOHYDROLASE"/>
    <property type="match status" value="1"/>
</dbReference>
<dbReference type="AlphaFoldDB" id="A0A7Y7PQG7"/>
<dbReference type="PANTHER" id="PTHR14969:SF62">
    <property type="entry name" value="DECAPRENYLPHOSPHORYL-5-PHOSPHORIBOSE PHOSPHATASE RV3807C-RELATED"/>
    <property type="match status" value="1"/>
</dbReference>
<evidence type="ECO:0000313" key="9">
    <source>
        <dbReference type="EMBL" id="NVO32166.1"/>
    </source>
</evidence>
<dbReference type="Gene3D" id="1.20.144.10">
    <property type="entry name" value="Phosphatidic acid phosphatase type 2/haloperoxidase"/>
    <property type="match status" value="1"/>
</dbReference>
<dbReference type="RefSeq" id="WP_176909050.1">
    <property type="nucleotide sequence ID" value="NZ_JABKAU010000024.1"/>
</dbReference>
<comment type="subcellular location">
    <subcellularLocation>
        <location evidence="1">Cell membrane</location>
        <topology evidence="1">Multi-pass membrane protein</topology>
    </subcellularLocation>
</comment>
<dbReference type="CDD" id="cd03392">
    <property type="entry name" value="PAP2_like_2"/>
    <property type="match status" value="1"/>
</dbReference>
<feature type="transmembrane region" description="Helical" evidence="7">
    <location>
        <begin position="205"/>
        <end position="223"/>
    </location>
</feature>
<evidence type="ECO:0000256" key="7">
    <source>
        <dbReference type="SAM" id="Phobius"/>
    </source>
</evidence>
<evidence type="ECO:0000256" key="3">
    <source>
        <dbReference type="ARBA" id="ARBA00022692"/>
    </source>
</evidence>
<proteinExistence type="predicted"/>
<sequence length="247" mass="27449">MKQLLTVLYRFTRELLAALYRGLRGHGHLVGVLLLGVAIPWLLFVNVAEDIWESGGFVGDRLILEWLHARQAPGPDQLALFFSRAGGTTIMSGVSLTIGGLLLWRRQWSAAWFFALAVGGTMALNITAKLLFGRARPALWESIAPEGFYSFPSGHAMGSAALAAAVAFLVWRTPWRWPVVALGILFALGVGISRLYLGVHFSSDVLAGWFCSVGWVASLHVLFSPHMVQLREWWRQVRGRIERMPLR</sequence>
<feature type="transmembrane region" description="Helical" evidence="7">
    <location>
        <begin position="152"/>
        <end position="171"/>
    </location>
</feature>
<dbReference type="InterPro" id="IPR000326">
    <property type="entry name" value="PAP2/HPO"/>
</dbReference>
<evidence type="ECO:0000256" key="2">
    <source>
        <dbReference type="ARBA" id="ARBA00022475"/>
    </source>
</evidence>
<evidence type="ECO:0000313" key="10">
    <source>
        <dbReference type="Proteomes" id="UP000565521"/>
    </source>
</evidence>
<accession>A0A7Y7PQG7</accession>
<feature type="transmembrane region" description="Helical" evidence="7">
    <location>
        <begin position="29"/>
        <end position="48"/>
    </location>
</feature>
<organism evidence="9 10">
    <name type="scientific">Hymenobacter lapidiphilus</name>
    <dbReference type="NCBI Taxonomy" id="2608003"/>
    <lineage>
        <taxon>Bacteria</taxon>
        <taxon>Pseudomonadati</taxon>
        <taxon>Bacteroidota</taxon>
        <taxon>Cytophagia</taxon>
        <taxon>Cytophagales</taxon>
        <taxon>Hymenobacteraceae</taxon>
        <taxon>Hymenobacter</taxon>
    </lineage>
</organism>
<keyword evidence="5 7" id="KW-1133">Transmembrane helix</keyword>
<dbReference type="SUPFAM" id="SSF48317">
    <property type="entry name" value="Acid phosphatase/Vanadium-dependent haloperoxidase"/>
    <property type="match status" value="1"/>
</dbReference>
<protein>
    <submittedName>
        <fullName evidence="9">Phosphatase PAP2 family protein</fullName>
    </submittedName>
</protein>
<dbReference type="GO" id="GO:0005886">
    <property type="term" value="C:plasma membrane"/>
    <property type="evidence" value="ECO:0007669"/>
    <property type="project" value="UniProtKB-SubCell"/>
</dbReference>
<evidence type="ECO:0000259" key="8">
    <source>
        <dbReference type="SMART" id="SM00014"/>
    </source>
</evidence>
<dbReference type="InterPro" id="IPR036938">
    <property type="entry name" value="PAP2/HPO_sf"/>
</dbReference>
<keyword evidence="10" id="KW-1185">Reference proteome</keyword>
<comment type="caution">
    <text evidence="9">The sequence shown here is derived from an EMBL/GenBank/DDBJ whole genome shotgun (WGS) entry which is preliminary data.</text>
</comment>
<dbReference type="GO" id="GO:0016787">
    <property type="term" value="F:hydrolase activity"/>
    <property type="evidence" value="ECO:0007669"/>
    <property type="project" value="UniProtKB-KW"/>
</dbReference>
<dbReference type="Pfam" id="PF01569">
    <property type="entry name" value="PAP2"/>
    <property type="match status" value="1"/>
</dbReference>
<feature type="transmembrane region" description="Helical" evidence="7">
    <location>
        <begin position="111"/>
        <end position="132"/>
    </location>
</feature>
<evidence type="ECO:0000256" key="6">
    <source>
        <dbReference type="ARBA" id="ARBA00023136"/>
    </source>
</evidence>
<dbReference type="EMBL" id="JABKAU010000024">
    <property type="protein sequence ID" value="NVO32166.1"/>
    <property type="molecule type" value="Genomic_DNA"/>
</dbReference>
<dbReference type="Proteomes" id="UP000565521">
    <property type="component" value="Unassembled WGS sequence"/>
</dbReference>
<keyword evidence="4" id="KW-0378">Hydrolase</keyword>
<feature type="domain" description="Phosphatidic acid phosphatase type 2/haloperoxidase" evidence="8">
    <location>
        <begin position="111"/>
        <end position="220"/>
    </location>
</feature>
<evidence type="ECO:0000256" key="1">
    <source>
        <dbReference type="ARBA" id="ARBA00004651"/>
    </source>
</evidence>
<name>A0A7Y7PQG7_9BACT</name>
<reference evidence="9 10" key="1">
    <citation type="submission" date="2020-05" db="EMBL/GenBank/DDBJ databases">
        <title>Hymenobacter terrestris sp. nov. and Hymenobacter lapidiphilus sp. nov., isolated from regoliths in Antarctica.</title>
        <authorList>
            <person name="Sedlacek I."/>
            <person name="Pantucek R."/>
            <person name="Zeman M."/>
            <person name="Holochova P."/>
            <person name="Kralova S."/>
            <person name="Stankova E."/>
            <person name="Sedo O."/>
            <person name="Micenkova L."/>
            <person name="Svec P."/>
            <person name="Gupta V."/>
            <person name="Sood U."/>
            <person name="Korpole U.S."/>
            <person name="Lal R."/>
        </authorList>
    </citation>
    <scope>NUCLEOTIDE SEQUENCE [LARGE SCALE GENOMIC DNA]</scope>
    <source>
        <strain evidence="9 10">P5342</strain>
    </source>
</reference>
<dbReference type="SMART" id="SM00014">
    <property type="entry name" value="acidPPc"/>
    <property type="match status" value="1"/>
</dbReference>
<feature type="transmembrane region" description="Helical" evidence="7">
    <location>
        <begin position="81"/>
        <end position="104"/>
    </location>
</feature>